<dbReference type="OrthoDB" id="771136at2759"/>
<proteinExistence type="predicted"/>
<keyword evidence="3" id="KW-1185">Reference proteome</keyword>
<dbReference type="SUPFAM" id="SSF50630">
    <property type="entry name" value="Acid proteases"/>
    <property type="match status" value="1"/>
</dbReference>
<dbReference type="InterPro" id="IPR033121">
    <property type="entry name" value="PEPTIDASE_A1"/>
</dbReference>
<name>A0A2G9TPT7_TELCI</name>
<sequence>MIQNTIEALLNVDDQQLVDCGIIPKLPPITFTIGGQNFILLGSDYIVEYAPNMCQFGFIPIDLPPPTDAPAALTNPEVAFLAKIHW</sequence>
<reference evidence="2 3" key="1">
    <citation type="submission" date="2015-09" db="EMBL/GenBank/DDBJ databases">
        <title>Draft genome of the parasitic nematode Teladorsagia circumcincta isolate WARC Sus (inbred).</title>
        <authorList>
            <person name="Mitreva M."/>
        </authorList>
    </citation>
    <scope>NUCLEOTIDE SEQUENCE [LARGE SCALE GENOMIC DNA]</scope>
    <source>
        <strain evidence="2 3">S</strain>
    </source>
</reference>
<gene>
    <name evidence="2" type="ORF">TELCIR_18564</name>
</gene>
<dbReference type="Gene3D" id="2.40.70.10">
    <property type="entry name" value="Acid Proteases"/>
    <property type="match status" value="1"/>
</dbReference>
<dbReference type="Pfam" id="PF00026">
    <property type="entry name" value="Asp"/>
    <property type="match status" value="1"/>
</dbReference>
<protein>
    <recommendedName>
        <fullName evidence="1">Peptidase A1 domain-containing protein</fullName>
    </recommendedName>
</protein>
<evidence type="ECO:0000259" key="1">
    <source>
        <dbReference type="Pfam" id="PF00026"/>
    </source>
</evidence>
<evidence type="ECO:0000313" key="2">
    <source>
        <dbReference type="EMBL" id="PIO59957.1"/>
    </source>
</evidence>
<organism evidence="2 3">
    <name type="scientific">Teladorsagia circumcincta</name>
    <name type="common">Brown stomach worm</name>
    <name type="synonym">Ostertagia circumcincta</name>
    <dbReference type="NCBI Taxonomy" id="45464"/>
    <lineage>
        <taxon>Eukaryota</taxon>
        <taxon>Metazoa</taxon>
        <taxon>Ecdysozoa</taxon>
        <taxon>Nematoda</taxon>
        <taxon>Chromadorea</taxon>
        <taxon>Rhabditida</taxon>
        <taxon>Rhabditina</taxon>
        <taxon>Rhabditomorpha</taxon>
        <taxon>Strongyloidea</taxon>
        <taxon>Trichostrongylidae</taxon>
        <taxon>Teladorsagia</taxon>
    </lineage>
</organism>
<accession>A0A2G9TPT7</accession>
<feature type="domain" description="Peptidase A1" evidence="1">
    <location>
        <begin position="2"/>
        <end position="59"/>
    </location>
</feature>
<dbReference type="AlphaFoldDB" id="A0A2G9TPT7"/>
<dbReference type="Proteomes" id="UP000230423">
    <property type="component" value="Unassembled WGS sequence"/>
</dbReference>
<evidence type="ECO:0000313" key="3">
    <source>
        <dbReference type="Proteomes" id="UP000230423"/>
    </source>
</evidence>
<dbReference type="EMBL" id="KZ356480">
    <property type="protein sequence ID" value="PIO59957.1"/>
    <property type="molecule type" value="Genomic_DNA"/>
</dbReference>
<dbReference type="InterPro" id="IPR021109">
    <property type="entry name" value="Peptidase_aspartic_dom_sf"/>
</dbReference>